<evidence type="ECO:0000313" key="1">
    <source>
        <dbReference type="EMBL" id="GAG42330.1"/>
    </source>
</evidence>
<gene>
    <name evidence="1" type="ORF">S01H1_85712</name>
</gene>
<protein>
    <recommendedName>
        <fullName evidence="2">Phosphoribosyltransferase domain-containing protein</fullName>
    </recommendedName>
</protein>
<feature type="non-terminal residue" evidence="1">
    <location>
        <position position="47"/>
    </location>
</feature>
<accession>X0XGT0</accession>
<dbReference type="InterPro" id="IPR029057">
    <property type="entry name" value="PRTase-like"/>
</dbReference>
<sequence length="47" mass="5098">MSEIKTLLDSEQLQQTVEELAKQLLKAVGSCESLALVGIQRKGRALA</sequence>
<proteinExistence type="predicted"/>
<reference evidence="1" key="1">
    <citation type="journal article" date="2014" name="Front. Microbiol.">
        <title>High frequency of phylogenetically diverse reductive dehalogenase-homologous genes in deep subseafloor sedimentary metagenomes.</title>
        <authorList>
            <person name="Kawai M."/>
            <person name="Futagami T."/>
            <person name="Toyoda A."/>
            <person name="Takaki Y."/>
            <person name="Nishi S."/>
            <person name="Hori S."/>
            <person name="Arai W."/>
            <person name="Tsubouchi T."/>
            <person name="Morono Y."/>
            <person name="Uchiyama I."/>
            <person name="Ito T."/>
            <person name="Fujiyama A."/>
            <person name="Inagaki F."/>
            <person name="Takami H."/>
        </authorList>
    </citation>
    <scope>NUCLEOTIDE SEQUENCE</scope>
    <source>
        <strain evidence="1">Expedition CK06-06</strain>
    </source>
</reference>
<evidence type="ECO:0008006" key="2">
    <source>
        <dbReference type="Google" id="ProtNLM"/>
    </source>
</evidence>
<organism evidence="1">
    <name type="scientific">marine sediment metagenome</name>
    <dbReference type="NCBI Taxonomy" id="412755"/>
    <lineage>
        <taxon>unclassified sequences</taxon>
        <taxon>metagenomes</taxon>
        <taxon>ecological metagenomes</taxon>
    </lineage>
</organism>
<dbReference type="AlphaFoldDB" id="X0XGT0"/>
<name>X0XGT0_9ZZZZ</name>
<dbReference type="Gene3D" id="3.40.50.2020">
    <property type="match status" value="1"/>
</dbReference>
<dbReference type="EMBL" id="BARS01058980">
    <property type="protein sequence ID" value="GAG42330.1"/>
    <property type="molecule type" value="Genomic_DNA"/>
</dbReference>
<comment type="caution">
    <text evidence="1">The sequence shown here is derived from an EMBL/GenBank/DDBJ whole genome shotgun (WGS) entry which is preliminary data.</text>
</comment>